<evidence type="ECO:0000256" key="3">
    <source>
        <dbReference type="ARBA" id="ARBA00022692"/>
    </source>
</evidence>
<dbReference type="PANTHER" id="PTHR32322:SF9">
    <property type="entry name" value="AMINO-ACID METABOLITE EFFLUX PUMP-RELATED"/>
    <property type="match status" value="1"/>
</dbReference>
<accession>A0A4Y4DZD3</accession>
<proteinExistence type="inferred from homology"/>
<comment type="subcellular location">
    <subcellularLocation>
        <location evidence="1">Membrane</location>
        <topology evidence="1">Multi-pass membrane protein</topology>
    </subcellularLocation>
</comment>
<feature type="compositionally biased region" description="Polar residues" evidence="6">
    <location>
        <begin position="208"/>
        <end position="218"/>
    </location>
</feature>
<feature type="transmembrane region" description="Helical" evidence="7">
    <location>
        <begin position="262"/>
        <end position="286"/>
    </location>
</feature>
<dbReference type="InterPro" id="IPR050638">
    <property type="entry name" value="AA-Vitamin_Transporters"/>
</dbReference>
<evidence type="ECO:0000259" key="8">
    <source>
        <dbReference type="Pfam" id="PF00892"/>
    </source>
</evidence>
<reference evidence="9 10" key="1">
    <citation type="submission" date="2019-06" db="EMBL/GenBank/DDBJ databases">
        <title>Whole genome shotgun sequence of Cellulosimicrobium cellulans NBRC 15516.</title>
        <authorList>
            <person name="Hosoyama A."/>
            <person name="Uohara A."/>
            <person name="Ohji S."/>
            <person name="Ichikawa N."/>
        </authorList>
    </citation>
    <scope>NUCLEOTIDE SEQUENCE [LARGE SCALE GENOMIC DNA]</scope>
    <source>
        <strain evidence="9 10">NBRC 15516</strain>
    </source>
</reference>
<dbReference type="EMBL" id="BJNZ01000019">
    <property type="protein sequence ID" value="GED10789.1"/>
    <property type="molecule type" value="Genomic_DNA"/>
</dbReference>
<evidence type="ECO:0000256" key="4">
    <source>
        <dbReference type="ARBA" id="ARBA00022989"/>
    </source>
</evidence>
<dbReference type="PANTHER" id="PTHR32322">
    <property type="entry name" value="INNER MEMBRANE TRANSPORTER"/>
    <property type="match status" value="1"/>
</dbReference>
<feature type="compositionally biased region" description="Basic and acidic residues" evidence="6">
    <location>
        <begin position="194"/>
        <end position="207"/>
    </location>
</feature>
<feature type="transmembrane region" description="Helical" evidence="7">
    <location>
        <begin position="33"/>
        <end position="52"/>
    </location>
</feature>
<dbReference type="SUPFAM" id="SSF103481">
    <property type="entry name" value="Multidrug resistance efflux transporter EmrE"/>
    <property type="match status" value="2"/>
</dbReference>
<feature type="transmembrane region" description="Helical" evidence="7">
    <location>
        <begin position="88"/>
        <end position="108"/>
    </location>
</feature>
<dbReference type="Proteomes" id="UP000316659">
    <property type="component" value="Unassembled WGS sequence"/>
</dbReference>
<organism evidence="9 10">
    <name type="scientific">Cellulosimicrobium cellulans</name>
    <name type="common">Arthrobacter luteus</name>
    <dbReference type="NCBI Taxonomy" id="1710"/>
    <lineage>
        <taxon>Bacteria</taxon>
        <taxon>Bacillati</taxon>
        <taxon>Actinomycetota</taxon>
        <taxon>Actinomycetes</taxon>
        <taxon>Micrococcales</taxon>
        <taxon>Promicromonosporaceae</taxon>
        <taxon>Cellulosimicrobium</taxon>
    </lineage>
</organism>
<dbReference type="Pfam" id="PF00892">
    <property type="entry name" value="EamA"/>
    <property type="match status" value="2"/>
</dbReference>
<feature type="compositionally biased region" description="Low complexity" evidence="6">
    <location>
        <begin position="350"/>
        <end position="368"/>
    </location>
</feature>
<feature type="transmembrane region" description="Helical" evidence="7">
    <location>
        <begin position="7"/>
        <end position="27"/>
    </location>
</feature>
<comment type="similarity">
    <text evidence="2">Belongs to the EamA transporter family.</text>
</comment>
<evidence type="ECO:0000256" key="6">
    <source>
        <dbReference type="SAM" id="MobiDB-lite"/>
    </source>
</evidence>
<feature type="domain" description="EamA" evidence="8">
    <location>
        <begin position="6"/>
        <end position="130"/>
    </location>
</feature>
<evidence type="ECO:0000313" key="9">
    <source>
        <dbReference type="EMBL" id="GED10789.1"/>
    </source>
</evidence>
<feature type="domain" description="EamA" evidence="8">
    <location>
        <begin position="229"/>
        <end position="339"/>
    </location>
</feature>
<evidence type="ECO:0000256" key="1">
    <source>
        <dbReference type="ARBA" id="ARBA00004141"/>
    </source>
</evidence>
<keyword evidence="4 7" id="KW-1133">Transmembrane helix</keyword>
<feature type="transmembrane region" description="Helical" evidence="7">
    <location>
        <begin position="61"/>
        <end position="82"/>
    </location>
</feature>
<evidence type="ECO:0000313" key="10">
    <source>
        <dbReference type="Proteomes" id="UP000316659"/>
    </source>
</evidence>
<dbReference type="InterPro" id="IPR000620">
    <property type="entry name" value="EamA_dom"/>
</dbReference>
<feature type="compositionally biased region" description="Polar residues" evidence="6">
    <location>
        <begin position="170"/>
        <end position="179"/>
    </location>
</feature>
<dbReference type="AlphaFoldDB" id="A0A4Y4DZD3"/>
<dbReference type="InterPro" id="IPR037185">
    <property type="entry name" value="EmrE-like"/>
</dbReference>
<gene>
    <name evidence="9" type="ORF">CCE02nite_27880</name>
</gene>
<dbReference type="RefSeq" id="WP_255318869.1">
    <property type="nucleotide sequence ID" value="NZ_BJNZ01000019.1"/>
</dbReference>
<feature type="transmembrane region" description="Helical" evidence="7">
    <location>
        <begin position="298"/>
        <end position="317"/>
    </location>
</feature>
<evidence type="ECO:0000256" key="5">
    <source>
        <dbReference type="ARBA" id="ARBA00023136"/>
    </source>
</evidence>
<sequence length="394" mass="40397">MPLRSSLLAVLVAVVWGVNFVVIDLGLGDMPPTLFVALRFLVVLVPAVFLVPRPRARWRDVLLVGTFMSLGQFGLLYTALALGMPAGLASLVLQAQVGLTVLFAAAALREVPTRAQLVGVLVGAAGLVVVGVGRSASTPALAFVVTLAAAASWAVGNVVARRAGSRRDQGSTSRDQGSTSRDHGSTSRDQGSTSRDHGSTSRDHGSTSRDQGSTSAGRGSSPRPGLEGLSMTVWSALVVPVPMLGLSLALDGPDAVGHALTHLTLAPVLSTLYTAWLASVVGYGIWNTLLARYPASAVVPFTMLVPPVGMLAAWVVLDEVPNAAELAGGAVLLLGVATTTGVLRRRPRAVRPTAAAPGVVAPHGAEPGDSPGFGEVPDDRAGFGSPGATRARSR</sequence>
<name>A0A4Y4DZD3_CELCE</name>
<feature type="transmembrane region" description="Helical" evidence="7">
    <location>
        <begin position="140"/>
        <end position="160"/>
    </location>
</feature>
<feature type="region of interest" description="Disordered" evidence="6">
    <location>
        <begin position="164"/>
        <end position="225"/>
    </location>
</feature>
<keyword evidence="3 7" id="KW-0812">Transmembrane</keyword>
<dbReference type="GO" id="GO:0016020">
    <property type="term" value="C:membrane"/>
    <property type="evidence" value="ECO:0007669"/>
    <property type="project" value="UniProtKB-SubCell"/>
</dbReference>
<protein>
    <recommendedName>
        <fullName evidence="8">EamA domain-containing protein</fullName>
    </recommendedName>
</protein>
<feature type="region of interest" description="Disordered" evidence="6">
    <location>
        <begin position="348"/>
        <end position="394"/>
    </location>
</feature>
<feature type="transmembrane region" description="Helical" evidence="7">
    <location>
        <begin position="228"/>
        <end position="250"/>
    </location>
</feature>
<feature type="transmembrane region" description="Helical" evidence="7">
    <location>
        <begin position="115"/>
        <end position="134"/>
    </location>
</feature>
<comment type="caution">
    <text evidence="9">The sequence shown here is derived from an EMBL/GenBank/DDBJ whole genome shotgun (WGS) entry which is preliminary data.</text>
</comment>
<evidence type="ECO:0000256" key="2">
    <source>
        <dbReference type="ARBA" id="ARBA00007362"/>
    </source>
</evidence>
<keyword evidence="5 7" id="KW-0472">Membrane</keyword>
<evidence type="ECO:0000256" key="7">
    <source>
        <dbReference type="SAM" id="Phobius"/>
    </source>
</evidence>
<feature type="transmembrane region" description="Helical" evidence="7">
    <location>
        <begin position="323"/>
        <end position="343"/>
    </location>
</feature>